<evidence type="ECO:0000313" key="3">
    <source>
        <dbReference type="Proteomes" id="UP000299102"/>
    </source>
</evidence>
<dbReference type="EMBL" id="BGZK01000222">
    <property type="protein sequence ID" value="GBP29637.1"/>
    <property type="molecule type" value="Genomic_DNA"/>
</dbReference>
<proteinExistence type="predicted"/>
<accession>A0A4C1UUD7</accession>
<dbReference type="AlphaFoldDB" id="A0A4C1UUD7"/>
<evidence type="ECO:0000256" key="1">
    <source>
        <dbReference type="SAM" id="MobiDB-lite"/>
    </source>
</evidence>
<name>A0A4C1UUD7_EUMVA</name>
<protein>
    <submittedName>
        <fullName evidence="2">Uncharacterized protein</fullName>
    </submittedName>
</protein>
<comment type="caution">
    <text evidence="2">The sequence shown here is derived from an EMBL/GenBank/DDBJ whole genome shotgun (WGS) entry which is preliminary data.</text>
</comment>
<feature type="region of interest" description="Disordered" evidence="1">
    <location>
        <begin position="76"/>
        <end position="96"/>
    </location>
</feature>
<organism evidence="2 3">
    <name type="scientific">Eumeta variegata</name>
    <name type="common">Bagworm moth</name>
    <name type="synonym">Eumeta japonica</name>
    <dbReference type="NCBI Taxonomy" id="151549"/>
    <lineage>
        <taxon>Eukaryota</taxon>
        <taxon>Metazoa</taxon>
        <taxon>Ecdysozoa</taxon>
        <taxon>Arthropoda</taxon>
        <taxon>Hexapoda</taxon>
        <taxon>Insecta</taxon>
        <taxon>Pterygota</taxon>
        <taxon>Neoptera</taxon>
        <taxon>Endopterygota</taxon>
        <taxon>Lepidoptera</taxon>
        <taxon>Glossata</taxon>
        <taxon>Ditrysia</taxon>
        <taxon>Tineoidea</taxon>
        <taxon>Psychidae</taxon>
        <taxon>Oiketicinae</taxon>
        <taxon>Eumeta</taxon>
    </lineage>
</organism>
<dbReference type="Proteomes" id="UP000299102">
    <property type="component" value="Unassembled WGS sequence"/>
</dbReference>
<reference evidence="2 3" key="1">
    <citation type="journal article" date="2019" name="Commun. Biol.">
        <title>The bagworm genome reveals a unique fibroin gene that provides high tensile strength.</title>
        <authorList>
            <person name="Kono N."/>
            <person name="Nakamura H."/>
            <person name="Ohtoshi R."/>
            <person name="Tomita M."/>
            <person name="Numata K."/>
            <person name="Arakawa K."/>
        </authorList>
    </citation>
    <scope>NUCLEOTIDE SEQUENCE [LARGE SCALE GENOMIC DNA]</scope>
</reference>
<sequence>MSGEGLAQQGEFEVFKKRRRHAFNVEKACHGRSRNIMRQGHAEAKSTVARKWLSSTTEIAHSPGYSGEVAASAVAFRPEHEGSGSPPPPIKYPIPS</sequence>
<gene>
    <name evidence="2" type="ORF">EVAR_79186_1</name>
</gene>
<feature type="compositionally biased region" description="Pro residues" evidence="1">
    <location>
        <begin position="85"/>
        <end position="96"/>
    </location>
</feature>
<evidence type="ECO:0000313" key="2">
    <source>
        <dbReference type="EMBL" id="GBP29637.1"/>
    </source>
</evidence>
<keyword evidence="3" id="KW-1185">Reference proteome</keyword>